<organism evidence="1 2">
    <name type="scientific">Propionispira arboris</name>
    <dbReference type="NCBI Taxonomy" id="84035"/>
    <lineage>
        <taxon>Bacteria</taxon>
        <taxon>Bacillati</taxon>
        <taxon>Bacillota</taxon>
        <taxon>Negativicutes</taxon>
        <taxon>Selenomonadales</taxon>
        <taxon>Selenomonadaceae</taxon>
        <taxon>Propionispira</taxon>
    </lineage>
</organism>
<gene>
    <name evidence="1" type="ORF">SAMN05660742_108146</name>
</gene>
<reference evidence="1 2" key="1">
    <citation type="submission" date="2016-10" db="EMBL/GenBank/DDBJ databases">
        <authorList>
            <person name="de Groot N.N."/>
        </authorList>
    </citation>
    <scope>NUCLEOTIDE SEQUENCE [LARGE SCALE GENOMIC DNA]</scope>
    <source>
        <strain evidence="1 2">DSM 2179</strain>
    </source>
</reference>
<protein>
    <submittedName>
        <fullName evidence="1">Uncharacterized protein</fullName>
    </submittedName>
</protein>
<sequence length="164" mass="18805">MRKFIRTLIIILILASLGSFAYRSSYDNRSASNLSAYCNIDFRSIIDPSTNKISQVTLSLLDFRFSKQPLESFCRIDIDGKEYQLDAFETASQAPTYSLQDFSNVNSFKYTNHLIVDFPPQIQKEIAAAKQIKISFQYKGNPTPIELPLSDVDLTYWKKQLLLL</sequence>
<evidence type="ECO:0000313" key="2">
    <source>
        <dbReference type="Proteomes" id="UP000199662"/>
    </source>
</evidence>
<dbReference type="Proteomes" id="UP000199662">
    <property type="component" value="Unassembled WGS sequence"/>
</dbReference>
<dbReference type="RefSeq" id="WP_091831297.1">
    <property type="nucleotide sequence ID" value="NZ_FNZK01000008.1"/>
</dbReference>
<name>A0A1H6Z9M0_9FIRM</name>
<accession>A0A1H6Z9M0</accession>
<dbReference type="AlphaFoldDB" id="A0A1H6Z9M0"/>
<evidence type="ECO:0000313" key="1">
    <source>
        <dbReference type="EMBL" id="SEJ48127.1"/>
    </source>
</evidence>
<proteinExistence type="predicted"/>
<keyword evidence="2" id="KW-1185">Reference proteome</keyword>
<dbReference type="EMBL" id="FNZK01000008">
    <property type="protein sequence ID" value="SEJ48127.1"/>
    <property type="molecule type" value="Genomic_DNA"/>
</dbReference>